<reference evidence="1" key="1">
    <citation type="journal article" date="2014" name="Front. Microbiol.">
        <title>High frequency of phylogenetically diverse reductive dehalogenase-homologous genes in deep subseafloor sedimentary metagenomes.</title>
        <authorList>
            <person name="Kawai M."/>
            <person name="Futagami T."/>
            <person name="Toyoda A."/>
            <person name="Takaki Y."/>
            <person name="Nishi S."/>
            <person name="Hori S."/>
            <person name="Arai W."/>
            <person name="Tsubouchi T."/>
            <person name="Morono Y."/>
            <person name="Uchiyama I."/>
            <person name="Ito T."/>
            <person name="Fujiyama A."/>
            <person name="Inagaki F."/>
            <person name="Takami H."/>
        </authorList>
    </citation>
    <scope>NUCLEOTIDE SEQUENCE</scope>
    <source>
        <strain evidence="1">Expedition CK06-06</strain>
    </source>
</reference>
<comment type="caution">
    <text evidence="1">The sequence shown here is derived from an EMBL/GenBank/DDBJ whole genome shotgun (WGS) entry which is preliminary data.</text>
</comment>
<accession>X1BVK7</accession>
<dbReference type="AlphaFoldDB" id="X1BVK7"/>
<name>X1BVK7_9ZZZZ</name>
<protein>
    <submittedName>
        <fullName evidence="1">Uncharacterized protein</fullName>
    </submittedName>
</protein>
<organism evidence="1">
    <name type="scientific">marine sediment metagenome</name>
    <dbReference type="NCBI Taxonomy" id="412755"/>
    <lineage>
        <taxon>unclassified sequences</taxon>
        <taxon>metagenomes</taxon>
        <taxon>ecological metagenomes</taxon>
    </lineage>
</organism>
<sequence>ISEGELIQRFGYLKPCIHGSDAHCFEKLCKPAEDKFCWIKAAPSFEGLKQIVYEPEERVRIQSENPERWKSIHSLGFVKIENS</sequence>
<proteinExistence type="predicted"/>
<gene>
    <name evidence="1" type="ORF">S01H4_45521</name>
</gene>
<dbReference type="EMBL" id="BART01025348">
    <property type="protein sequence ID" value="GAG99799.1"/>
    <property type="molecule type" value="Genomic_DNA"/>
</dbReference>
<feature type="non-terminal residue" evidence="1">
    <location>
        <position position="1"/>
    </location>
</feature>
<evidence type="ECO:0000313" key="1">
    <source>
        <dbReference type="EMBL" id="GAG99799.1"/>
    </source>
</evidence>